<feature type="region of interest" description="Disordered" evidence="2">
    <location>
        <begin position="444"/>
        <end position="465"/>
    </location>
</feature>
<dbReference type="AlphaFoldDB" id="A0A2J6R6B8"/>
<dbReference type="STRING" id="1149755.A0A2J6R6B8"/>
<evidence type="ECO:0000256" key="1">
    <source>
        <dbReference type="SAM" id="Coils"/>
    </source>
</evidence>
<sequence length="555" mass="61380">MADWLRPVFARTKTPVSGFPDRQSSFSADDRSVDGDISRLRPTSRVSSYMNVRSSTPPNPQTPDSFANIRSPESVYHKPSVDHMAETLKVVMMNQSSMDGIPIAYNACILHVLEAYQELRMEVAKKENFLEELKLSHTKDINDFEALATQWEMKERDYKKELKRLEVLLSQTEGGVENVTLARTNSAVHGRRLAEAIQRGIGTIRERNCGRAYVESNEDCQTDETASREITVKQLFQPRLNTHPQTNTRNSFRAEGMTGKRRLRADIIRPRGSSASEASLPMYQPPTPKGLSSLTRSKLDGLEQRQGEREHMLAFDLSASGPESSANHSHDDRPYPGSRVGLGIDIDEKPLPKIPLNQEINKSERIQEVGELGSSNYAPFGAVGRSLEMSSFSFKPGDDTDILTQSMAKNLKTKSAAAIRTYQSRLTDCEEQLDRIYTSGQNVVGSRLPKSTPFGHKGNSKAGRDLQDYEALKRDDSNSSIITAVRVDSRRSSVDSSRHSSQNARQRLNRNSGSNEAVTAAVRALACASASARDSPRKGSIGGTREGSSKGEASL</sequence>
<feature type="region of interest" description="Disordered" evidence="2">
    <location>
        <begin position="235"/>
        <end position="294"/>
    </location>
</feature>
<evidence type="ECO:0000313" key="3">
    <source>
        <dbReference type="EMBL" id="PMD34045.1"/>
    </source>
</evidence>
<feature type="coiled-coil region" evidence="1">
    <location>
        <begin position="116"/>
        <end position="168"/>
    </location>
</feature>
<feature type="compositionally biased region" description="Polar residues" evidence="2">
    <location>
        <begin position="502"/>
        <end position="516"/>
    </location>
</feature>
<protein>
    <submittedName>
        <fullName evidence="3">Uncharacterized protein</fullName>
    </submittedName>
</protein>
<feature type="region of interest" description="Disordered" evidence="2">
    <location>
        <begin position="319"/>
        <end position="339"/>
    </location>
</feature>
<feature type="region of interest" description="Disordered" evidence="2">
    <location>
        <begin position="15"/>
        <end position="70"/>
    </location>
</feature>
<accession>A0A2J6R6B8</accession>
<dbReference type="EMBL" id="KZ613954">
    <property type="protein sequence ID" value="PMD34045.1"/>
    <property type="molecule type" value="Genomic_DNA"/>
</dbReference>
<organism evidence="3 4">
    <name type="scientific">Hyaloscypha variabilis (strain UAMH 11265 / GT02V1 / F)</name>
    <name type="common">Meliniomyces variabilis</name>
    <dbReference type="NCBI Taxonomy" id="1149755"/>
    <lineage>
        <taxon>Eukaryota</taxon>
        <taxon>Fungi</taxon>
        <taxon>Dikarya</taxon>
        <taxon>Ascomycota</taxon>
        <taxon>Pezizomycotina</taxon>
        <taxon>Leotiomycetes</taxon>
        <taxon>Helotiales</taxon>
        <taxon>Hyaloscyphaceae</taxon>
        <taxon>Hyaloscypha</taxon>
        <taxon>Hyaloscypha variabilis</taxon>
    </lineage>
</organism>
<reference evidence="3 4" key="1">
    <citation type="submission" date="2016-04" db="EMBL/GenBank/DDBJ databases">
        <title>A degradative enzymes factory behind the ericoid mycorrhizal symbiosis.</title>
        <authorList>
            <consortium name="DOE Joint Genome Institute"/>
            <person name="Martino E."/>
            <person name="Morin E."/>
            <person name="Grelet G."/>
            <person name="Kuo A."/>
            <person name="Kohler A."/>
            <person name="Daghino S."/>
            <person name="Barry K."/>
            <person name="Choi C."/>
            <person name="Cichocki N."/>
            <person name="Clum A."/>
            <person name="Copeland A."/>
            <person name="Hainaut M."/>
            <person name="Haridas S."/>
            <person name="Labutti K."/>
            <person name="Lindquist E."/>
            <person name="Lipzen A."/>
            <person name="Khouja H.-R."/>
            <person name="Murat C."/>
            <person name="Ohm R."/>
            <person name="Olson A."/>
            <person name="Spatafora J."/>
            <person name="Veneault-Fourrey C."/>
            <person name="Henrissat B."/>
            <person name="Grigoriev I."/>
            <person name="Martin F."/>
            <person name="Perotto S."/>
        </authorList>
    </citation>
    <scope>NUCLEOTIDE SEQUENCE [LARGE SCALE GENOMIC DNA]</scope>
    <source>
        <strain evidence="3 4">F</strain>
    </source>
</reference>
<feature type="compositionally biased region" description="Low complexity" evidence="2">
    <location>
        <begin position="517"/>
        <end position="533"/>
    </location>
</feature>
<feature type="compositionally biased region" description="Polar residues" evidence="2">
    <location>
        <begin position="44"/>
        <end position="56"/>
    </location>
</feature>
<evidence type="ECO:0000256" key="2">
    <source>
        <dbReference type="SAM" id="MobiDB-lite"/>
    </source>
</evidence>
<feature type="compositionally biased region" description="Basic and acidic residues" evidence="2">
    <location>
        <begin position="489"/>
        <end position="498"/>
    </location>
</feature>
<name>A0A2J6R6B8_HYAVF</name>
<feature type="compositionally biased region" description="Polar residues" evidence="2">
    <location>
        <begin position="239"/>
        <end position="251"/>
    </location>
</feature>
<keyword evidence="1" id="KW-0175">Coiled coil</keyword>
<dbReference type="OrthoDB" id="5430717at2759"/>
<proteinExistence type="predicted"/>
<feature type="region of interest" description="Disordered" evidence="2">
    <location>
        <begin position="489"/>
        <end position="555"/>
    </location>
</feature>
<evidence type="ECO:0000313" key="4">
    <source>
        <dbReference type="Proteomes" id="UP000235786"/>
    </source>
</evidence>
<feature type="compositionally biased region" description="Basic and acidic residues" evidence="2">
    <location>
        <begin position="28"/>
        <end position="39"/>
    </location>
</feature>
<keyword evidence="4" id="KW-1185">Reference proteome</keyword>
<dbReference type="Proteomes" id="UP000235786">
    <property type="component" value="Unassembled WGS sequence"/>
</dbReference>
<gene>
    <name evidence="3" type="ORF">L207DRAFT_638608</name>
</gene>